<name>A0A3S0RPP1_9GAMM</name>
<feature type="active site" description="Proton acceptor" evidence="4">
    <location>
        <position position="265"/>
    </location>
</feature>
<dbReference type="Proteomes" id="UP000282060">
    <property type="component" value="Unassembled WGS sequence"/>
</dbReference>
<comment type="caution">
    <text evidence="7">The sequence shown here is derived from an EMBL/GenBank/DDBJ whole genome shotgun (WGS) entry which is preliminary data.</text>
</comment>
<dbReference type="GO" id="GO:0016042">
    <property type="term" value="P:lipid catabolic process"/>
    <property type="evidence" value="ECO:0007669"/>
    <property type="project" value="UniProtKB-UniRule"/>
</dbReference>
<sequence>MQLNQQYLCLLLSLLFISGCSTVPDHTPVPEHLVNKVEPMGIPEIRAWGDVNDYVIGTYGETVLARQDAAGLLLNEDGSFKEANMLTLSGGGENGAFGAGILKAWSDSGSRPEFLAVTGISTGAIISVFAFLGTDYDDQLTSFYISTDAKDLYVQKGFLSAITSLSLFDTSQFESEVRDTISPELLSRTAEAYEQGRILLIGTTNLDVQRMAIWDMGYIASLGTPEAEKLFEDIVLASASIPGMFPAVPVNVEYEGEQYQEIHVDGGVVRQVFLLPDEIAITPELLTYPDRERHLFVIRNGEFKATYKQTELKLLSITGRSISTLLKYQGRGDVMRLYNKAHEANMNFNMAYIDDDFVTHLKKNICKLCSITVTQSFNQETCGKLNRQVSTLKNLSSLKYQKNLNKGAYQLLLVP</sequence>
<feature type="chain" id="PRO_5018658979" evidence="5">
    <location>
        <begin position="24"/>
        <end position="415"/>
    </location>
</feature>
<dbReference type="SUPFAM" id="SSF52151">
    <property type="entry name" value="FabD/lysophospholipase-like"/>
    <property type="match status" value="1"/>
</dbReference>
<dbReference type="InterPro" id="IPR002641">
    <property type="entry name" value="PNPLA_dom"/>
</dbReference>
<evidence type="ECO:0000256" key="5">
    <source>
        <dbReference type="SAM" id="SignalP"/>
    </source>
</evidence>
<feature type="active site" description="Nucleophile" evidence="4">
    <location>
        <position position="121"/>
    </location>
</feature>
<keyword evidence="8" id="KW-1185">Reference proteome</keyword>
<feature type="domain" description="PNPLA" evidence="6">
    <location>
        <begin position="86"/>
        <end position="281"/>
    </location>
</feature>
<protein>
    <submittedName>
        <fullName evidence="7">Patatin-like phospholipase family protein</fullName>
    </submittedName>
</protein>
<evidence type="ECO:0000313" key="8">
    <source>
        <dbReference type="Proteomes" id="UP000282060"/>
    </source>
</evidence>
<evidence type="ECO:0000313" key="7">
    <source>
        <dbReference type="EMBL" id="RTR33472.1"/>
    </source>
</evidence>
<dbReference type="AlphaFoldDB" id="A0A3S0RPP1"/>
<dbReference type="PANTHER" id="PTHR14226">
    <property type="entry name" value="NEUROPATHY TARGET ESTERASE/SWISS CHEESE D.MELANOGASTER"/>
    <property type="match status" value="1"/>
</dbReference>
<dbReference type="PANTHER" id="PTHR14226:SF74">
    <property type="entry name" value="BLR4684 PROTEIN"/>
    <property type="match status" value="1"/>
</dbReference>
<dbReference type="OrthoDB" id="9798773at2"/>
<dbReference type="Pfam" id="PF01734">
    <property type="entry name" value="Patatin"/>
    <property type="match status" value="1"/>
</dbReference>
<keyword evidence="2 4" id="KW-0442">Lipid degradation</keyword>
<evidence type="ECO:0000256" key="3">
    <source>
        <dbReference type="ARBA" id="ARBA00023098"/>
    </source>
</evidence>
<feature type="signal peptide" evidence="5">
    <location>
        <begin position="1"/>
        <end position="23"/>
    </location>
</feature>
<feature type="short sequence motif" description="GXGXXG" evidence="4">
    <location>
        <begin position="90"/>
        <end position="95"/>
    </location>
</feature>
<keyword evidence="3 4" id="KW-0443">Lipid metabolism</keyword>
<gene>
    <name evidence="7" type="ORF">EKG39_07010</name>
</gene>
<feature type="short sequence motif" description="DGA/G" evidence="4">
    <location>
        <begin position="265"/>
        <end position="267"/>
    </location>
</feature>
<dbReference type="GO" id="GO:0016787">
    <property type="term" value="F:hydrolase activity"/>
    <property type="evidence" value="ECO:0007669"/>
    <property type="project" value="UniProtKB-UniRule"/>
</dbReference>
<feature type="short sequence motif" description="GXSXG" evidence="4">
    <location>
        <begin position="119"/>
        <end position="123"/>
    </location>
</feature>
<evidence type="ECO:0000256" key="4">
    <source>
        <dbReference type="PROSITE-ProRule" id="PRU01161"/>
    </source>
</evidence>
<accession>A0A3S0RPP1</accession>
<dbReference type="EMBL" id="RXNV01000002">
    <property type="protein sequence ID" value="RTR33472.1"/>
    <property type="molecule type" value="Genomic_DNA"/>
</dbReference>
<keyword evidence="5" id="KW-0732">Signal</keyword>
<dbReference type="InterPro" id="IPR016035">
    <property type="entry name" value="Acyl_Trfase/lysoPLipase"/>
</dbReference>
<dbReference type="RefSeq" id="WP_126505027.1">
    <property type="nucleotide sequence ID" value="NZ_RXNV01000002.1"/>
</dbReference>
<evidence type="ECO:0000256" key="1">
    <source>
        <dbReference type="ARBA" id="ARBA00022801"/>
    </source>
</evidence>
<reference evidence="7 8" key="1">
    <citation type="submission" date="2018-12" db="EMBL/GenBank/DDBJ databases">
        <authorList>
            <person name="Yu L."/>
        </authorList>
    </citation>
    <scope>NUCLEOTIDE SEQUENCE [LARGE SCALE GENOMIC DNA]</scope>
    <source>
        <strain evidence="7 8">HAW-EB5</strain>
    </source>
</reference>
<evidence type="ECO:0000256" key="2">
    <source>
        <dbReference type="ARBA" id="ARBA00022963"/>
    </source>
</evidence>
<organism evidence="7 8">
    <name type="scientific">Shewanella atlantica</name>
    <dbReference type="NCBI Taxonomy" id="271099"/>
    <lineage>
        <taxon>Bacteria</taxon>
        <taxon>Pseudomonadati</taxon>
        <taxon>Pseudomonadota</taxon>
        <taxon>Gammaproteobacteria</taxon>
        <taxon>Alteromonadales</taxon>
        <taxon>Shewanellaceae</taxon>
        <taxon>Shewanella</taxon>
    </lineage>
</organism>
<dbReference type="Gene3D" id="3.40.1090.10">
    <property type="entry name" value="Cytosolic phospholipase A2 catalytic domain"/>
    <property type="match status" value="1"/>
</dbReference>
<proteinExistence type="predicted"/>
<dbReference type="PROSITE" id="PS51635">
    <property type="entry name" value="PNPLA"/>
    <property type="match status" value="1"/>
</dbReference>
<dbReference type="InterPro" id="IPR050301">
    <property type="entry name" value="NTE"/>
</dbReference>
<keyword evidence="1 4" id="KW-0378">Hydrolase</keyword>
<evidence type="ECO:0000259" key="6">
    <source>
        <dbReference type="PROSITE" id="PS51635"/>
    </source>
</evidence>